<evidence type="ECO:0000313" key="2">
    <source>
        <dbReference type="EMBL" id="QKS54656.1"/>
    </source>
</evidence>
<dbReference type="Proteomes" id="UP000509702">
    <property type="component" value="Plasmid unnamed7"/>
</dbReference>
<accession>A0A6N1ASS4</accession>
<name>A0A6N1ASS4_9PROT</name>
<keyword evidence="1" id="KW-0812">Transmembrane</keyword>
<gene>
    <name evidence="2" type="ORF">HUE56_29590</name>
</gene>
<reference evidence="2 3" key="1">
    <citation type="submission" date="2020-06" db="EMBL/GenBank/DDBJ databases">
        <title>Complete genome of Azosprillum oryzae KACC14407.</title>
        <authorList>
            <person name="Kim M."/>
            <person name="Park Y.-J."/>
            <person name="Shin J.-H."/>
        </authorList>
    </citation>
    <scope>NUCLEOTIDE SEQUENCE [LARGE SCALE GENOMIC DNA]</scope>
    <source>
        <strain evidence="2 3">KACC 14407</strain>
        <plasmid evidence="2 3">unnamed7</plasmid>
    </source>
</reference>
<evidence type="ECO:0000256" key="1">
    <source>
        <dbReference type="SAM" id="Phobius"/>
    </source>
</evidence>
<dbReference type="RefSeq" id="WP_158282502.1">
    <property type="nucleotide sequence ID" value="NZ_BSOV01000001.1"/>
</dbReference>
<dbReference type="AlphaFoldDB" id="A0A6N1ASS4"/>
<keyword evidence="1" id="KW-1133">Transmembrane helix</keyword>
<protein>
    <submittedName>
        <fullName evidence="2">Uncharacterized protein</fullName>
    </submittedName>
</protein>
<feature type="transmembrane region" description="Helical" evidence="1">
    <location>
        <begin position="6"/>
        <end position="29"/>
    </location>
</feature>
<proteinExistence type="predicted"/>
<keyword evidence="3" id="KW-1185">Reference proteome</keyword>
<geneLocation type="plasmid" evidence="2 3">
    <name>unnamed7</name>
</geneLocation>
<dbReference type="EMBL" id="CP054622">
    <property type="protein sequence ID" value="QKS54656.1"/>
    <property type="molecule type" value="Genomic_DNA"/>
</dbReference>
<organism evidence="2 3">
    <name type="scientific">Azospirillum oryzae</name>
    <dbReference type="NCBI Taxonomy" id="286727"/>
    <lineage>
        <taxon>Bacteria</taxon>
        <taxon>Pseudomonadati</taxon>
        <taxon>Pseudomonadota</taxon>
        <taxon>Alphaproteobacteria</taxon>
        <taxon>Rhodospirillales</taxon>
        <taxon>Azospirillaceae</taxon>
        <taxon>Azospirillum</taxon>
    </lineage>
</organism>
<keyword evidence="1" id="KW-0472">Membrane</keyword>
<keyword evidence="2" id="KW-0614">Plasmid</keyword>
<sequence length="47" mass="5177">MRVLQNIVFGVIVAAMAGVTVHQGLYAIIKTAEQEQMTMTARLSDNR</sequence>
<evidence type="ECO:0000313" key="3">
    <source>
        <dbReference type="Proteomes" id="UP000509702"/>
    </source>
</evidence>
<dbReference type="KEGG" id="aoz:HUE56_29590"/>